<keyword evidence="5" id="KW-1185">Reference proteome</keyword>
<dbReference type="KEGG" id="dsh:Dshi_0895"/>
<feature type="compositionally biased region" description="Pro residues" evidence="2">
    <location>
        <begin position="216"/>
        <end position="227"/>
    </location>
</feature>
<keyword evidence="3" id="KW-0812">Transmembrane</keyword>
<accession>A8LRJ0</accession>
<dbReference type="OrthoDB" id="9766361at2"/>
<feature type="compositionally biased region" description="Low complexity" evidence="2">
    <location>
        <begin position="597"/>
        <end position="612"/>
    </location>
</feature>
<evidence type="ECO:0000313" key="4">
    <source>
        <dbReference type="EMBL" id="ABV92640.1"/>
    </source>
</evidence>
<feature type="coiled-coil region" evidence="1">
    <location>
        <begin position="278"/>
        <end position="305"/>
    </location>
</feature>
<feature type="region of interest" description="Disordered" evidence="2">
    <location>
        <begin position="210"/>
        <end position="231"/>
    </location>
</feature>
<evidence type="ECO:0000313" key="5">
    <source>
        <dbReference type="Proteomes" id="UP000006833"/>
    </source>
</evidence>
<dbReference type="RefSeq" id="WP_012177571.1">
    <property type="nucleotide sequence ID" value="NC_009952.1"/>
</dbReference>
<dbReference type="PRINTS" id="PR00834">
    <property type="entry name" value="PROTEASES2C"/>
</dbReference>
<dbReference type="eggNOG" id="COG0265">
    <property type="taxonomic scope" value="Bacteria"/>
</dbReference>
<protein>
    <submittedName>
        <fullName evidence="4">Peptidase S1 and S6 chymotrypsin/Hap</fullName>
    </submittedName>
</protein>
<name>A8LRJ0_DINSH</name>
<keyword evidence="1" id="KW-0175">Coiled coil</keyword>
<dbReference type="GO" id="GO:0004252">
    <property type="term" value="F:serine-type endopeptidase activity"/>
    <property type="evidence" value="ECO:0007669"/>
    <property type="project" value="InterPro"/>
</dbReference>
<keyword evidence="3" id="KW-0472">Membrane</keyword>
<evidence type="ECO:0000256" key="2">
    <source>
        <dbReference type="SAM" id="MobiDB-lite"/>
    </source>
</evidence>
<dbReference type="Proteomes" id="UP000006833">
    <property type="component" value="Chromosome"/>
</dbReference>
<evidence type="ECO:0000256" key="1">
    <source>
        <dbReference type="SAM" id="Coils"/>
    </source>
</evidence>
<dbReference type="InterPro" id="IPR001940">
    <property type="entry name" value="Peptidase_S1C"/>
</dbReference>
<organism evidence="4 5">
    <name type="scientific">Dinoroseobacter shibae (strain DSM 16493 / NCIMB 14021 / DFL 12)</name>
    <dbReference type="NCBI Taxonomy" id="398580"/>
    <lineage>
        <taxon>Bacteria</taxon>
        <taxon>Pseudomonadati</taxon>
        <taxon>Pseudomonadota</taxon>
        <taxon>Alphaproteobacteria</taxon>
        <taxon>Rhodobacterales</taxon>
        <taxon>Roseobacteraceae</taxon>
        <taxon>Dinoroseobacter</taxon>
    </lineage>
</organism>
<dbReference type="STRING" id="398580.Dshi_0895"/>
<dbReference type="GO" id="GO:0006508">
    <property type="term" value="P:proteolysis"/>
    <property type="evidence" value="ECO:0007669"/>
    <property type="project" value="InterPro"/>
</dbReference>
<dbReference type="InterPro" id="IPR009003">
    <property type="entry name" value="Peptidase_S1_PA"/>
</dbReference>
<dbReference type="Gene3D" id="2.40.10.10">
    <property type="entry name" value="Trypsin-like serine proteases"/>
    <property type="match status" value="2"/>
</dbReference>
<reference evidence="5" key="1">
    <citation type="journal article" date="2010" name="ISME J.">
        <title>The complete genome sequence of the algal symbiont Dinoroseobacter shibae: a hitchhiker's guide to life in the sea.</title>
        <authorList>
            <person name="Wagner-Dobler I."/>
            <person name="Ballhausen B."/>
            <person name="Berger M."/>
            <person name="Brinkhoff T."/>
            <person name="Buchholz I."/>
            <person name="Bunk B."/>
            <person name="Cypionka H."/>
            <person name="Daniel R."/>
            <person name="Drepper T."/>
            <person name="Gerdts G."/>
            <person name="Hahnke S."/>
            <person name="Han C."/>
            <person name="Jahn D."/>
            <person name="Kalhoefer D."/>
            <person name="Kiss H."/>
            <person name="Klenk H.P."/>
            <person name="Kyrpides N."/>
            <person name="Liebl W."/>
            <person name="Liesegang H."/>
            <person name="Meincke L."/>
            <person name="Pati A."/>
            <person name="Petersen J."/>
            <person name="Piekarski T."/>
            <person name="Pommerenke C."/>
            <person name="Pradella S."/>
            <person name="Pukall R."/>
            <person name="Rabus R."/>
            <person name="Stackebrandt E."/>
            <person name="Thole S."/>
            <person name="Thompson L."/>
            <person name="Tielen P."/>
            <person name="Tomasch J."/>
            <person name="von Jan M."/>
            <person name="Wanphrut N."/>
            <person name="Wichels A."/>
            <person name="Zech H."/>
            <person name="Simon M."/>
        </authorList>
    </citation>
    <scope>NUCLEOTIDE SEQUENCE [LARGE SCALE GENOMIC DNA]</scope>
    <source>
        <strain evidence="5">DSM 16493 / NCIMB 14021 / DFL 12</strain>
    </source>
</reference>
<dbReference type="Pfam" id="PF13365">
    <property type="entry name" value="Trypsin_2"/>
    <property type="match status" value="1"/>
</dbReference>
<gene>
    <name evidence="4" type="ordered locus">Dshi_0895</name>
</gene>
<dbReference type="EMBL" id="CP000830">
    <property type="protein sequence ID" value="ABV92640.1"/>
    <property type="molecule type" value="Genomic_DNA"/>
</dbReference>
<keyword evidence="3" id="KW-1133">Transmembrane helix</keyword>
<evidence type="ECO:0000256" key="3">
    <source>
        <dbReference type="SAM" id="Phobius"/>
    </source>
</evidence>
<dbReference type="HOGENOM" id="CLU_439879_0_0_5"/>
<dbReference type="SUPFAM" id="SSF50494">
    <property type="entry name" value="Trypsin-like serine proteases"/>
    <property type="match status" value="1"/>
</dbReference>
<dbReference type="PANTHER" id="PTHR43019">
    <property type="entry name" value="SERINE ENDOPROTEASE DEGS"/>
    <property type="match status" value="1"/>
</dbReference>
<feature type="region of interest" description="Disordered" evidence="2">
    <location>
        <begin position="586"/>
        <end position="621"/>
    </location>
</feature>
<sequence length="621" mass="63426">MADYFLVKTPLTLENCLSHDGALVLEQHAELRAMLEARAPAAAGLFAEPLISRGNDQAAASVSWYGDVDGQPVPLSRLDSASRAEVQARLQAQVTPLLPLLDDPEVGAMLSRALYTLEPGSIVAVDGTPLLLNWGMLPDGFERDRSARANHFAQTLGAFVPFPAPPPLGPSEAQKYREAIAAPRAAAGDTGPAPATGAAAAAAATGGMAAASAAKAPPPPPSPPPAEAEPRRVGPGGWVPLLVLTVLAAVVLLWLLLPGTRLFPNDPSEQAISDVAAAELAEEVNVALEARLASLQAALDGAQCRADGTLLMPDGMTIEGLLPPDPRDPNDRAGAIVPADLTPILPPDPARVAVPTATGTLETANLLALVDARTALVIAQTATGTGTGTGFFVGPDLLVTNFHVVEGAAADSIFVTNEALGAVRQAQLLKQSGPLQATGADFALLRVPGANQPAFDILQGTESLRLQAVIAAGYPGDILRTDAQFSQLRAGDLSAVPQLAVTDGTVSVEQDMAPRNTRVVVHSAPISTGNSGGPLLDSCGRLVGVNTFVVQGPLRNLNFALASPELLGFLQGTGALPNVVSSPCRPQVARPSPPPAVAALPAPGAPAEGIPALPLPGATPE</sequence>
<dbReference type="InterPro" id="IPR043504">
    <property type="entry name" value="Peptidase_S1_PA_chymotrypsin"/>
</dbReference>
<feature type="transmembrane region" description="Helical" evidence="3">
    <location>
        <begin position="238"/>
        <end position="257"/>
    </location>
</feature>
<dbReference type="AlphaFoldDB" id="A8LRJ0"/>
<proteinExistence type="predicted"/>
<dbReference type="PANTHER" id="PTHR43019:SF23">
    <property type="entry name" value="PROTEASE DO-LIKE 5, CHLOROPLASTIC"/>
    <property type="match status" value="1"/>
</dbReference>